<evidence type="ECO:0000313" key="2">
    <source>
        <dbReference type="Proteomes" id="UP000712281"/>
    </source>
</evidence>
<dbReference type="EMBL" id="QGKW02002005">
    <property type="protein sequence ID" value="KAF2541662.1"/>
    <property type="molecule type" value="Genomic_DNA"/>
</dbReference>
<proteinExistence type="predicted"/>
<dbReference type="Proteomes" id="UP000712281">
    <property type="component" value="Unassembled WGS sequence"/>
</dbReference>
<sequence>MRVHGLSDGVAKSSLLPCTLVAPRRRTALVLAVKALACFARVLMTSSCSSDFFGKSREHRLKLVERRGVCISVDNRDVCCLSLVNVVAGTGAIASLLIVQIVCRHTDRASFGFELDGSLPPPPLLLTPNCGNQNSHRRFP</sequence>
<evidence type="ECO:0000313" key="1">
    <source>
        <dbReference type="EMBL" id="KAF2541662.1"/>
    </source>
</evidence>
<accession>A0A8S9GE65</accession>
<comment type="caution">
    <text evidence="1">The sequence shown here is derived from an EMBL/GenBank/DDBJ whole genome shotgun (WGS) entry which is preliminary data.</text>
</comment>
<gene>
    <name evidence="1" type="ORF">F2Q68_00030682</name>
</gene>
<reference evidence="1" key="1">
    <citation type="submission" date="2019-12" db="EMBL/GenBank/DDBJ databases">
        <title>Genome sequencing and annotation of Brassica cretica.</title>
        <authorList>
            <person name="Studholme D.J."/>
            <person name="Sarris P.F."/>
        </authorList>
    </citation>
    <scope>NUCLEOTIDE SEQUENCE</scope>
    <source>
        <strain evidence="1">PFS-001/15</strain>
        <tissue evidence="1">Leaf</tissue>
    </source>
</reference>
<name>A0A8S9GE65_BRACR</name>
<organism evidence="1 2">
    <name type="scientific">Brassica cretica</name>
    <name type="common">Mustard</name>
    <dbReference type="NCBI Taxonomy" id="69181"/>
    <lineage>
        <taxon>Eukaryota</taxon>
        <taxon>Viridiplantae</taxon>
        <taxon>Streptophyta</taxon>
        <taxon>Embryophyta</taxon>
        <taxon>Tracheophyta</taxon>
        <taxon>Spermatophyta</taxon>
        <taxon>Magnoliopsida</taxon>
        <taxon>eudicotyledons</taxon>
        <taxon>Gunneridae</taxon>
        <taxon>Pentapetalae</taxon>
        <taxon>rosids</taxon>
        <taxon>malvids</taxon>
        <taxon>Brassicales</taxon>
        <taxon>Brassicaceae</taxon>
        <taxon>Brassiceae</taxon>
        <taxon>Brassica</taxon>
    </lineage>
</organism>
<dbReference type="AlphaFoldDB" id="A0A8S9GE65"/>
<protein>
    <submittedName>
        <fullName evidence="1">Uncharacterized protein</fullName>
    </submittedName>
</protein>